<evidence type="ECO:0000256" key="1">
    <source>
        <dbReference type="SAM" id="MobiDB-lite"/>
    </source>
</evidence>
<name>A0A0D7EES9_RHOPL</name>
<proteinExistence type="predicted"/>
<feature type="region of interest" description="Disordered" evidence="1">
    <location>
        <begin position="85"/>
        <end position="119"/>
    </location>
</feature>
<dbReference type="AlphaFoldDB" id="A0A0D7EES9"/>
<dbReference type="PATRIC" id="fig|1076.23.peg.4954"/>
<evidence type="ECO:0000313" key="3">
    <source>
        <dbReference type="Proteomes" id="UP000032515"/>
    </source>
</evidence>
<gene>
    <name evidence="2" type="ORF">OO17_21280</name>
</gene>
<evidence type="ECO:0000313" key="2">
    <source>
        <dbReference type="EMBL" id="KIZ39161.1"/>
    </source>
</evidence>
<protein>
    <submittedName>
        <fullName evidence="2">Uncharacterized protein</fullName>
    </submittedName>
</protein>
<sequence length="282" mass="30806">MSLILSLIVVGKAFAGDCGFLKRDPLDLLKDGQLFFQPPGHSDWVPVDGSSVALGNQTISFAYVVRETIEKRRAGVVIVKSGRLRTPDEPPVSRASRSVQLVRNAPPPDSDGRPFDNGKCGQIPAFGAASVSAQSYDDFHDLGARAPEREQGILNSFHYKYVGRRNGCKRTDNSDEDSRIPLDRRSNRGQFSFNSAVVAGATLSQVASYVGPGPAYANSEKLTEQRVEIQAYRTATGFPSCVRFDLKVPARAAFVRINDLEGLKEQGLDYVRADEKAWSIAP</sequence>
<reference evidence="2 3" key="1">
    <citation type="submission" date="2014-11" db="EMBL/GenBank/DDBJ databases">
        <title>Genomics and ecophysiology of heterotrophic nitrogen fixing bacteria isolated from estuarine surface water.</title>
        <authorList>
            <person name="Bentzon-Tilia M."/>
            <person name="Severin I."/>
            <person name="Hansen L.H."/>
            <person name="Riemann L."/>
        </authorList>
    </citation>
    <scope>NUCLEOTIDE SEQUENCE [LARGE SCALE GENOMIC DNA]</scope>
    <source>
        <strain evidence="2 3">BAL398</strain>
    </source>
</reference>
<accession>A0A0D7EES9</accession>
<comment type="caution">
    <text evidence="2">The sequence shown here is derived from an EMBL/GenBank/DDBJ whole genome shotgun (WGS) entry which is preliminary data.</text>
</comment>
<dbReference type="Proteomes" id="UP000032515">
    <property type="component" value="Unassembled WGS sequence"/>
</dbReference>
<dbReference type="EMBL" id="JXXE01000458">
    <property type="protein sequence ID" value="KIZ39161.1"/>
    <property type="molecule type" value="Genomic_DNA"/>
</dbReference>
<organism evidence="2 3">
    <name type="scientific">Rhodopseudomonas palustris</name>
    <dbReference type="NCBI Taxonomy" id="1076"/>
    <lineage>
        <taxon>Bacteria</taxon>
        <taxon>Pseudomonadati</taxon>
        <taxon>Pseudomonadota</taxon>
        <taxon>Alphaproteobacteria</taxon>
        <taxon>Hyphomicrobiales</taxon>
        <taxon>Nitrobacteraceae</taxon>
        <taxon>Rhodopseudomonas</taxon>
    </lineage>
</organism>